<dbReference type="AlphaFoldDB" id="A0A381YYL3"/>
<accession>A0A381YYL3</accession>
<dbReference type="Pfam" id="PF02630">
    <property type="entry name" value="SCO1-SenC"/>
    <property type="match status" value="1"/>
</dbReference>
<dbReference type="Gene3D" id="3.40.30.10">
    <property type="entry name" value="Glutaredoxin"/>
    <property type="match status" value="2"/>
</dbReference>
<feature type="domain" description="Thioredoxin" evidence="3">
    <location>
        <begin position="35"/>
        <end position="167"/>
    </location>
</feature>
<dbReference type="PROSITE" id="PS51352">
    <property type="entry name" value="THIOREDOXIN_2"/>
    <property type="match status" value="1"/>
</dbReference>
<dbReference type="PANTHER" id="PTHR12151:SF25">
    <property type="entry name" value="LINALOOL DEHYDRATASE_ISOMERASE DOMAIN-CONTAINING PROTEIN"/>
    <property type="match status" value="1"/>
</dbReference>
<keyword evidence="2" id="KW-0186">Copper</keyword>
<evidence type="ECO:0000259" key="3">
    <source>
        <dbReference type="PROSITE" id="PS51352"/>
    </source>
</evidence>
<protein>
    <recommendedName>
        <fullName evidence="3">Thioredoxin domain-containing protein</fullName>
    </recommendedName>
</protein>
<evidence type="ECO:0000256" key="2">
    <source>
        <dbReference type="ARBA" id="ARBA00023008"/>
    </source>
</evidence>
<organism evidence="4">
    <name type="scientific">marine metagenome</name>
    <dbReference type="NCBI Taxonomy" id="408172"/>
    <lineage>
        <taxon>unclassified sequences</taxon>
        <taxon>metagenomes</taxon>
        <taxon>ecological metagenomes</taxon>
    </lineage>
</organism>
<comment type="similarity">
    <text evidence="1">Belongs to the SCO1/2 family.</text>
</comment>
<reference evidence="4" key="1">
    <citation type="submission" date="2018-05" db="EMBL/GenBank/DDBJ databases">
        <authorList>
            <person name="Lanie J.A."/>
            <person name="Ng W.-L."/>
            <person name="Kazmierczak K.M."/>
            <person name="Andrzejewski T.M."/>
            <person name="Davidsen T.M."/>
            <person name="Wayne K.J."/>
            <person name="Tettelin H."/>
            <person name="Glass J.I."/>
            <person name="Rusch D."/>
            <person name="Podicherti R."/>
            <person name="Tsui H.-C.T."/>
            <person name="Winkler M.E."/>
        </authorList>
    </citation>
    <scope>NUCLEOTIDE SEQUENCE</scope>
</reference>
<dbReference type="CDD" id="cd02968">
    <property type="entry name" value="SCO"/>
    <property type="match status" value="1"/>
</dbReference>
<name>A0A381YYL3_9ZZZZ</name>
<dbReference type="InterPro" id="IPR013766">
    <property type="entry name" value="Thioredoxin_domain"/>
</dbReference>
<gene>
    <name evidence="4" type="ORF">METZ01_LOCUS134962</name>
</gene>
<dbReference type="EMBL" id="UINC01019397">
    <property type="protein sequence ID" value="SVA82108.1"/>
    <property type="molecule type" value="Genomic_DNA"/>
</dbReference>
<proteinExistence type="inferred from homology"/>
<dbReference type="PROSITE" id="PS51257">
    <property type="entry name" value="PROKAR_LIPOPROTEIN"/>
    <property type="match status" value="1"/>
</dbReference>
<dbReference type="SUPFAM" id="SSF52833">
    <property type="entry name" value="Thioredoxin-like"/>
    <property type="match status" value="1"/>
</dbReference>
<evidence type="ECO:0000256" key="1">
    <source>
        <dbReference type="ARBA" id="ARBA00010996"/>
    </source>
</evidence>
<dbReference type="PANTHER" id="PTHR12151">
    <property type="entry name" value="ELECTRON TRANSPORT PROTIN SCO1/SENC FAMILY MEMBER"/>
    <property type="match status" value="1"/>
</dbReference>
<dbReference type="InterPro" id="IPR036249">
    <property type="entry name" value="Thioredoxin-like_sf"/>
</dbReference>
<evidence type="ECO:0000313" key="4">
    <source>
        <dbReference type="EMBL" id="SVA82108.1"/>
    </source>
</evidence>
<sequence length="366" mass="40083">MSFRTSFPAVLLALALTLAGCLGGDEADEPFWGVELPGEVAADFTLVDQHGDNFSLGDTSGKVVVMTFVYTNCPDVCPAITYQLTKLQEALGDDYGRQVEILSITVDPERDTVEHLAHWTMMRNASWPHLTSSDAMPEMAMNSSVWGPYGIYVEKMLEEQEIEVASANHSLVIMLPDNSTTAVEIPSSAFDSSATTWNLTQKGLEELQLDYNYTGAGSITNISGHETNANWSWTLQLWNASNGSWEPASANATELPLTDSVHAAWMPGNANTSQLPLPSAFTCNGHGWLMGEGSGMHCMCDEGYGWPEDDWLSCVLTEGATGYGDYGVSHSSLLYIIDQQGRLRVAWPGLEWTYRDIHHDVVLILD</sequence>
<dbReference type="InterPro" id="IPR003782">
    <property type="entry name" value="SCO1/SenC"/>
</dbReference>